<keyword evidence="1" id="KW-0547">Nucleotide-binding</keyword>
<accession>X1RC71</accession>
<dbReference type="GO" id="GO:0005524">
    <property type="term" value="F:ATP binding"/>
    <property type="evidence" value="ECO:0007669"/>
    <property type="project" value="UniProtKB-KW"/>
</dbReference>
<gene>
    <name evidence="6" type="ORF">S12H4_04809</name>
</gene>
<evidence type="ECO:0000313" key="6">
    <source>
        <dbReference type="EMBL" id="GAI60745.1"/>
    </source>
</evidence>
<sequence>MDDTLLQQLTPSQRKAVFHVEGPLLVIAGPGSGKTRVITYRIAALIDSGVRSYNICALTFTNKAAEEMR</sequence>
<evidence type="ECO:0000256" key="3">
    <source>
        <dbReference type="ARBA" id="ARBA00022806"/>
    </source>
</evidence>
<feature type="domain" description="UvrD-like helicase ATP-binding" evidence="5">
    <location>
        <begin position="7"/>
        <end position="69"/>
    </location>
</feature>
<name>X1RC71_9ZZZZ</name>
<dbReference type="GO" id="GO:0005829">
    <property type="term" value="C:cytosol"/>
    <property type="evidence" value="ECO:0007669"/>
    <property type="project" value="TreeGrafter"/>
</dbReference>
<dbReference type="PANTHER" id="PTHR11070:SF2">
    <property type="entry name" value="ATP-DEPENDENT DNA HELICASE SRS2"/>
    <property type="match status" value="1"/>
</dbReference>
<comment type="caution">
    <text evidence="6">The sequence shown here is derived from an EMBL/GenBank/DDBJ whole genome shotgun (WGS) entry which is preliminary data.</text>
</comment>
<dbReference type="SUPFAM" id="SSF52540">
    <property type="entry name" value="P-loop containing nucleoside triphosphate hydrolases"/>
    <property type="match status" value="1"/>
</dbReference>
<keyword evidence="2" id="KW-0378">Hydrolase</keyword>
<dbReference type="Pfam" id="PF00580">
    <property type="entry name" value="UvrD-helicase"/>
    <property type="match status" value="1"/>
</dbReference>
<reference evidence="6" key="1">
    <citation type="journal article" date="2014" name="Front. Microbiol.">
        <title>High frequency of phylogenetically diverse reductive dehalogenase-homologous genes in deep subseafloor sedimentary metagenomes.</title>
        <authorList>
            <person name="Kawai M."/>
            <person name="Futagami T."/>
            <person name="Toyoda A."/>
            <person name="Takaki Y."/>
            <person name="Nishi S."/>
            <person name="Hori S."/>
            <person name="Arai W."/>
            <person name="Tsubouchi T."/>
            <person name="Morono Y."/>
            <person name="Uchiyama I."/>
            <person name="Ito T."/>
            <person name="Fujiyama A."/>
            <person name="Inagaki F."/>
            <person name="Takami H."/>
        </authorList>
    </citation>
    <scope>NUCLEOTIDE SEQUENCE</scope>
    <source>
        <strain evidence="6">Expedition CK06-06</strain>
    </source>
</reference>
<evidence type="ECO:0000256" key="2">
    <source>
        <dbReference type="ARBA" id="ARBA00022801"/>
    </source>
</evidence>
<dbReference type="Gene3D" id="3.40.50.300">
    <property type="entry name" value="P-loop containing nucleotide triphosphate hydrolases"/>
    <property type="match status" value="1"/>
</dbReference>
<dbReference type="GO" id="GO:0000725">
    <property type="term" value="P:recombinational repair"/>
    <property type="evidence" value="ECO:0007669"/>
    <property type="project" value="TreeGrafter"/>
</dbReference>
<protein>
    <recommendedName>
        <fullName evidence="5">UvrD-like helicase ATP-binding domain-containing protein</fullName>
    </recommendedName>
</protein>
<keyword evidence="3" id="KW-0347">Helicase</keyword>
<dbReference type="GO" id="GO:0003677">
    <property type="term" value="F:DNA binding"/>
    <property type="evidence" value="ECO:0007669"/>
    <property type="project" value="InterPro"/>
</dbReference>
<organism evidence="6">
    <name type="scientific">marine sediment metagenome</name>
    <dbReference type="NCBI Taxonomy" id="412755"/>
    <lineage>
        <taxon>unclassified sequences</taxon>
        <taxon>metagenomes</taxon>
        <taxon>ecological metagenomes</taxon>
    </lineage>
</organism>
<dbReference type="GO" id="GO:0033202">
    <property type="term" value="C:DNA helicase complex"/>
    <property type="evidence" value="ECO:0007669"/>
    <property type="project" value="TreeGrafter"/>
</dbReference>
<dbReference type="PANTHER" id="PTHR11070">
    <property type="entry name" value="UVRD / RECB / PCRA DNA HELICASE FAMILY MEMBER"/>
    <property type="match status" value="1"/>
</dbReference>
<dbReference type="AlphaFoldDB" id="X1RC71"/>
<dbReference type="GO" id="GO:0043138">
    <property type="term" value="F:3'-5' DNA helicase activity"/>
    <property type="evidence" value="ECO:0007669"/>
    <property type="project" value="TreeGrafter"/>
</dbReference>
<proteinExistence type="predicted"/>
<evidence type="ECO:0000256" key="4">
    <source>
        <dbReference type="ARBA" id="ARBA00022840"/>
    </source>
</evidence>
<evidence type="ECO:0000259" key="5">
    <source>
        <dbReference type="PROSITE" id="PS51198"/>
    </source>
</evidence>
<dbReference type="PROSITE" id="PS51198">
    <property type="entry name" value="UVRD_HELICASE_ATP_BIND"/>
    <property type="match status" value="1"/>
</dbReference>
<dbReference type="InterPro" id="IPR027417">
    <property type="entry name" value="P-loop_NTPase"/>
</dbReference>
<dbReference type="InterPro" id="IPR014016">
    <property type="entry name" value="UvrD-like_ATP-bd"/>
</dbReference>
<evidence type="ECO:0000256" key="1">
    <source>
        <dbReference type="ARBA" id="ARBA00022741"/>
    </source>
</evidence>
<dbReference type="InterPro" id="IPR000212">
    <property type="entry name" value="DNA_helicase_UvrD/REP"/>
</dbReference>
<dbReference type="GO" id="GO:0016787">
    <property type="term" value="F:hydrolase activity"/>
    <property type="evidence" value="ECO:0007669"/>
    <property type="project" value="UniProtKB-KW"/>
</dbReference>
<dbReference type="EMBL" id="BARW01001526">
    <property type="protein sequence ID" value="GAI60745.1"/>
    <property type="molecule type" value="Genomic_DNA"/>
</dbReference>
<keyword evidence="4" id="KW-0067">ATP-binding</keyword>